<accession>A0ABW8VXB5</accession>
<keyword evidence="3" id="KW-1185">Reference proteome</keyword>
<gene>
    <name evidence="2" type="ORF">ACKA06_21000</name>
</gene>
<proteinExistence type="predicted"/>
<organism evidence="2 3">
    <name type="scientific">Rossellomorea oryzaecorticis</name>
    <dbReference type="NCBI Taxonomy" id="1396505"/>
    <lineage>
        <taxon>Bacteria</taxon>
        <taxon>Bacillati</taxon>
        <taxon>Bacillota</taxon>
        <taxon>Bacilli</taxon>
        <taxon>Bacillales</taxon>
        <taxon>Bacillaceae</taxon>
        <taxon>Rossellomorea</taxon>
    </lineage>
</organism>
<name>A0ABW8VXB5_9BACI</name>
<dbReference type="Proteomes" id="UP001628668">
    <property type="component" value="Unassembled WGS sequence"/>
</dbReference>
<reference evidence="2 3" key="1">
    <citation type="submission" date="2024-12" db="EMBL/GenBank/DDBJ databases">
        <authorList>
            <person name="Li X."/>
            <person name="Zhang D."/>
        </authorList>
    </citation>
    <scope>NUCLEOTIDE SEQUENCE [LARGE SCALE GENOMIC DNA]</scope>
    <source>
        <strain evidence="2 3">JCM19602</strain>
    </source>
</reference>
<evidence type="ECO:0000313" key="3">
    <source>
        <dbReference type="Proteomes" id="UP001628668"/>
    </source>
</evidence>
<keyword evidence="1" id="KW-1133">Transmembrane helix</keyword>
<sequence length="588" mass="67858">MKNKRRLTFLLIIIVTAAFFGYQYVMNDEVALSKDHEKILSSHIDSIEQTVKSDITRNTQDFLTFPVEDSKDEFTTLYTYFSLDLLGPPPGQQVCNQFSNELAKEEFTQTEETFYTGIERLYYAVKLIDLCDQEQLTGETEARAEEAIRELYSQTFFKEGYFLSNEFKEYRNKEGYEEVKLMQTSMMLELAQRADVDLSRNKEAVTKWLKGFMEGKTDALSIRHYSKIMKLLNTEPSSSIMNKISYKSIVQKDFYEFTDLLTIESLTHLHKEQQVTLKPEDIQAILQRISYSHNQFANIQQEFYVISIYSNLDMLDAYPNKDKLTRQFERYVHSDGMMPVFSKTNNPYSPYYSMVVAMQSADKDDVAAIQLNKFLAGFLKETDMDELTGLDPFEILSYIHLKKHIDEGFQDTDEAAELAETLKQKLPSQVNAGNVIRTSYLIDSLTLLQADVKEEDFPGNTLEILKRLGSGKTKLFENSTDFSNILFVNSLAGTGKFSKELKDIVPYVEKVNIDTKSEVAAYELYQKALFLRKMGVPTDDNLIAEKLIQLQNGSGYKLNNKQQYKNFYATIFLNRLNQSLLGEEQIDE</sequence>
<protein>
    <submittedName>
        <fullName evidence="2">Uncharacterized protein</fullName>
    </submittedName>
</protein>
<keyword evidence="1" id="KW-0812">Transmembrane</keyword>
<feature type="transmembrane region" description="Helical" evidence="1">
    <location>
        <begin position="7"/>
        <end position="25"/>
    </location>
</feature>
<comment type="caution">
    <text evidence="2">The sequence shown here is derived from an EMBL/GenBank/DDBJ whole genome shotgun (WGS) entry which is preliminary data.</text>
</comment>
<keyword evidence="1" id="KW-0472">Membrane</keyword>
<evidence type="ECO:0000313" key="2">
    <source>
        <dbReference type="EMBL" id="MFL8939243.1"/>
    </source>
</evidence>
<evidence type="ECO:0000256" key="1">
    <source>
        <dbReference type="SAM" id="Phobius"/>
    </source>
</evidence>
<dbReference type="EMBL" id="JBJOSA010000034">
    <property type="protein sequence ID" value="MFL8939243.1"/>
    <property type="molecule type" value="Genomic_DNA"/>
</dbReference>
<dbReference type="RefSeq" id="WP_411160574.1">
    <property type="nucleotide sequence ID" value="NZ_JBJOSA010000034.1"/>
</dbReference>